<keyword evidence="5" id="KW-0677">Repeat</keyword>
<evidence type="ECO:0000256" key="8">
    <source>
        <dbReference type="ARBA" id="ARBA00022989"/>
    </source>
</evidence>
<feature type="transmembrane region" description="Helical" evidence="12">
    <location>
        <begin position="744"/>
        <end position="777"/>
    </location>
</feature>
<dbReference type="CDD" id="cd18577">
    <property type="entry name" value="ABC_6TM_Pgp_ABCB1_D1_like"/>
    <property type="match status" value="1"/>
</dbReference>
<feature type="transmembrane region" description="Helical" evidence="12">
    <location>
        <begin position="868"/>
        <end position="886"/>
    </location>
</feature>
<evidence type="ECO:0000256" key="4">
    <source>
        <dbReference type="ARBA" id="ARBA00022692"/>
    </source>
</evidence>
<gene>
    <name evidence="15" type="ORF">CSSPTR1EN2_LOCUS23237</name>
</gene>
<evidence type="ECO:0000256" key="7">
    <source>
        <dbReference type="ARBA" id="ARBA00022840"/>
    </source>
</evidence>
<feature type="transmembrane region" description="Helical" evidence="12">
    <location>
        <begin position="127"/>
        <end position="151"/>
    </location>
</feature>
<dbReference type="SUPFAM" id="SSF52540">
    <property type="entry name" value="P-loop containing nucleoside triphosphate hydrolases"/>
    <property type="match status" value="2"/>
</dbReference>
<dbReference type="Gene3D" id="1.20.1560.10">
    <property type="entry name" value="ABC transporter type 1, transmembrane domain"/>
    <property type="match status" value="1"/>
</dbReference>
<feature type="compositionally biased region" description="Polar residues" evidence="11">
    <location>
        <begin position="684"/>
        <end position="695"/>
    </location>
</feature>
<evidence type="ECO:0000256" key="10">
    <source>
        <dbReference type="ARBA" id="ARBA00023180"/>
    </source>
</evidence>
<keyword evidence="16" id="KW-1185">Reference proteome</keyword>
<dbReference type="InterPro" id="IPR017871">
    <property type="entry name" value="ABC_transporter-like_CS"/>
</dbReference>
<evidence type="ECO:0000313" key="15">
    <source>
        <dbReference type="EMBL" id="CAK9236837.1"/>
    </source>
</evidence>
<dbReference type="PROSITE" id="PS50929">
    <property type="entry name" value="ABC_TM1F"/>
    <property type="match status" value="2"/>
</dbReference>
<keyword evidence="8 12" id="KW-1133">Transmembrane helix</keyword>
<dbReference type="PANTHER" id="PTHR43394">
    <property type="entry name" value="ATP-DEPENDENT PERMEASE MDL1, MITOCHONDRIAL"/>
    <property type="match status" value="1"/>
</dbReference>
<dbReference type="InterPro" id="IPR003593">
    <property type="entry name" value="AAA+_ATPase"/>
</dbReference>
<dbReference type="InterPro" id="IPR003439">
    <property type="entry name" value="ABC_transporter-like_ATP-bd"/>
</dbReference>
<evidence type="ECO:0000256" key="3">
    <source>
        <dbReference type="ARBA" id="ARBA00022448"/>
    </source>
</evidence>
<evidence type="ECO:0000256" key="2">
    <source>
        <dbReference type="ARBA" id="ARBA00007577"/>
    </source>
</evidence>
<keyword evidence="3" id="KW-0813">Transport</keyword>
<feature type="compositionally biased region" description="Basic residues" evidence="11">
    <location>
        <begin position="43"/>
        <end position="53"/>
    </location>
</feature>
<feature type="region of interest" description="Disordered" evidence="11">
    <location>
        <begin position="1"/>
        <end position="55"/>
    </location>
</feature>
<evidence type="ECO:0000259" key="14">
    <source>
        <dbReference type="PROSITE" id="PS50929"/>
    </source>
</evidence>
<feature type="transmembrane region" description="Helical" evidence="12">
    <location>
        <begin position="789"/>
        <end position="816"/>
    </location>
</feature>
<dbReference type="InterPro" id="IPR039421">
    <property type="entry name" value="Type_1_exporter"/>
</dbReference>
<feature type="transmembrane region" description="Helical" evidence="12">
    <location>
        <begin position="207"/>
        <end position="223"/>
    </location>
</feature>
<feature type="domain" description="ABC transmembrane type-1" evidence="14">
    <location>
        <begin position="83"/>
        <end position="371"/>
    </location>
</feature>
<dbReference type="EMBL" id="OZ019901">
    <property type="protein sequence ID" value="CAK9236837.1"/>
    <property type="molecule type" value="Genomic_DNA"/>
</dbReference>
<evidence type="ECO:0000256" key="12">
    <source>
        <dbReference type="SAM" id="Phobius"/>
    </source>
</evidence>
<keyword evidence="7" id="KW-0067">ATP-binding</keyword>
<evidence type="ECO:0000256" key="6">
    <source>
        <dbReference type="ARBA" id="ARBA00022741"/>
    </source>
</evidence>
<feature type="transmembrane region" description="Helical" evidence="12">
    <location>
        <begin position="892"/>
        <end position="909"/>
    </location>
</feature>
<dbReference type="Gene3D" id="3.40.50.300">
    <property type="entry name" value="P-loop containing nucleotide triphosphate hydrolases"/>
    <property type="match status" value="2"/>
</dbReference>
<organism evidence="15 16">
    <name type="scientific">Sphagnum troendelagicum</name>
    <dbReference type="NCBI Taxonomy" id="128251"/>
    <lineage>
        <taxon>Eukaryota</taxon>
        <taxon>Viridiplantae</taxon>
        <taxon>Streptophyta</taxon>
        <taxon>Embryophyta</taxon>
        <taxon>Bryophyta</taxon>
        <taxon>Sphagnophytina</taxon>
        <taxon>Sphagnopsida</taxon>
        <taxon>Sphagnales</taxon>
        <taxon>Sphagnaceae</taxon>
        <taxon>Sphagnum</taxon>
    </lineage>
</organism>
<evidence type="ECO:0000256" key="1">
    <source>
        <dbReference type="ARBA" id="ARBA00004141"/>
    </source>
</evidence>
<comment type="similarity">
    <text evidence="2">Belongs to the ABC transporter superfamily. ABCB family. Multidrug resistance exporter (TC 3.A.1.201) subfamily.</text>
</comment>
<dbReference type="InterPro" id="IPR011527">
    <property type="entry name" value="ABC1_TM_dom"/>
</dbReference>
<feature type="transmembrane region" description="Helical" evidence="12">
    <location>
        <begin position="971"/>
        <end position="994"/>
    </location>
</feature>
<feature type="transmembrane region" description="Helical" evidence="12">
    <location>
        <begin position="307"/>
        <end position="333"/>
    </location>
</feature>
<feature type="compositionally biased region" description="Basic and acidic residues" evidence="11">
    <location>
        <begin position="26"/>
        <end position="42"/>
    </location>
</feature>
<dbReference type="PANTHER" id="PTHR43394:SF16">
    <property type="entry name" value="ABC TRANSPORTER B FAMILY MEMBER 4-LIKE ISOFORM X1"/>
    <property type="match status" value="1"/>
</dbReference>
<keyword evidence="9 12" id="KW-0472">Membrane</keyword>
<feature type="domain" description="ABC transporter" evidence="13">
    <location>
        <begin position="406"/>
        <end position="642"/>
    </location>
</feature>
<keyword evidence="4 12" id="KW-0812">Transmembrane</keyword>
<proteinExistence type="inferred from homology"/>
<feature type="compositionally biased region" description="Basic and acidic residues" evidence="11">
    <location>
        <begin position="1"/>
        <end position="14"/>
    </location>
</feature>
<dbReference type="SUPFAM" id="SSF90123">
    <property type="entry name" value="ABC transporter transmembrane region"/>
    <property type="match status" value="2"/>
</dbReference>
<dbReference type="Pfam" id="PF00005">
    <property type="entry name" value="ABC_tran"/>
    <property type="match status" value="2"/>
</dbReference>
<feature type="domain" description="ABC transmembrane type-1" evidence="14">
    <location>
        <begin position="748"/>
        <end position="1035"/>
    </location>
</feature>
<protein>
    <submittedName>
        <fullName evidence="15">Uncharacterized protein</fullName>
    </submittedName>
</protein>
<evidence type="ECO:0000256" key="9">
    <source>
        <dbReference type="ARBA" id="ARBA00023136"/>
    </source>
</evidence>
<reference evidence="15" key="1">
    <citation type="submission" date="2024-02" db="EMBL/GenBank/DDBJ databases">
        <authorList>
            <consortium name="ELIXIR-Norway"/>
            <consortium name="Elixir Norway"/>
        </authorList>
    </citation>
    <scope>NUCLEOTIDE SEQUENCE</scope>
</reference>
<dbReference type="SMART" id="SM00382">
    <property type="entry name" value="AAA"/>
    <property type="match status" value="2"/>
</dbReference>
<dbReference type="CDD" id="cd18578">
    <property type="entry name" value="ABC_6TM_Pgp_ABCB1_D2_like"/>
    <property type="match status" value="1"/>
</dbReference>
<dbReference type="PROSITE" id="PS50893">
    <property type="entry name" value="ABC_TRANSPORTER_2"/>
    <property type="match status" value="2"/>
</dbReference>
<keyword evidence="10" id="KW-0325">Glycoprotein</keyword>
<dbReference type="Proteomes" id="UP001497512">
    <property type="component" value="Chromosome 9"/>
</dbReference>
<feature type="transmembrane region" description="Helical" evidence="12">
    <location>
        <begin position="80"/>
        <end position="107"/>
    </location>
</feature>
<sequence>MDQHTLDFLSREEMFAASSAENASEAEAKEWEQKHEEGGEGKQKKKKKKKLLGKKKEGEEEEYTVPFFKLFSYADSFDHLLMVVGTVGAIANGLAMPLMTIVFGSLTNAFGNNQSDNSVLVHAVSKVALKFVYIGIGAAVASYCEVTCWMITGERQAARIRTLYLKAILRQDVPFFDQETTTGAVVGRMAGDTILIQDAIGEKVGKFLQLMFTFIGGFAVAFVKGWLLTLVMLATMPLIVFSGATMAAVMSKLSSQGQLAYAEAGTTVEQVISAIRTVSSYTGESKSVQEYDRALAKAEKTGIKSSIAAGLGLGFALMVMFLCYALAMWYGSILVAYHGQSGGNIINVIFAVLTGGSSLGQAAPCVSSFASGKAAAYKMFEVIKRTPTIDASDMKGDVLKNLKGEIELRNIDFAYPTRPDVPIFKDFNLTIAAGTTVALVGESGSGKSTVVSLVERFYDPTGGQVLVDGVDIKRLQLRWLRQQVGLVSQEPVLFGTSIRENIGYGKEDSKEEEIRAAAVLANAANFINKLPQGFDTQVGERGIQLSGGQKQRVAIARAILKNPRILLLDEATSALDAESEKVVQEALEHVMVGRTTIVVAHRLTTIRSANLIAVIERGVVVETGTHKELLSNPDGAYSQLVRLQQVYRQQEQDMGAEPTIDTIVSDDLITRGGSGRSSRRSSFFARNSNHNTPRTSLTVVDRTASYSNGGGQQDDLQTVATPKKYKGHAETSIFRLATLNKPELPLFILGSFAAAANGTTFPVFGLLLSNVIAAYYLPDKHTLRHKANFWSLMYVVLALGIFLVAPTQQFAFGTIGQRLIRRLRRMTFEKVLRQEVAWFDIDENSSGAIGARLSTDAAAVKSMVGDTLSLIVQNIGTIVCGLTIAFTANWELSLLVLALVPLLGMQGFMQMKFMKGFSNDAKEAYQDASRVANDAISSIRTVSSFCAEEKVAKLYEEKCQKPLNSGIRQGYISGTGLAFSNFVLFSCYGLAFWFGSKLVSENKTSFSRVFKVFFAITMSALGVSQSAGLSPDLTKVKIAVNSVFALLDRESKIDPLEQAGKTLKIVRGEVELQHVSFTYPTRPSVPIFKDLNLTVHAGKTVALVGESGSGKSTVISLMERFYDPDGGRILIDGIDIKQFQVRWLRQQIGLVSQEPILFNTTIRANIAYGRDDAVPDTEIEAATKASNAHKFITALPEGFNTTVGERGVQLSGGQKQRVAIARAIVKDPKILLLDEATSALDAESEHVVQEALDRVMIHRSTIVVAHRLSTIRNADVIAVVKDGTIVEQGKHDELMTKEGSAYAALVRLHLSAT</sequence>
<evidence type="ECO:0000256" key="11">
    <source>
        <dbReference type="SAM" id="MobiDB-lite"/>
    </source>
</evidence>
<dbReference type="Pfam" id="PF00664">
    <property type="entry name" value="ABC_membrane"/>
    <property type="match status" value="2"/>
</dbReference>
<dbReference type="CDD" id="cd03249">
    <property type="entry name" value="ABC_MTABC3_MDL1_MDL2"/>
    <property type="match status" value="2"/>
</dbReference>
<evidence type="ECO:0000313" key="16">
    <source>
        <dbReference type="Proteomes" id="UP001497512"/>
    </source>
</evidence>
<keyword evidence="6" id="KW-0547">Nucleotide-binding</keyword>
<dbReference type="InterPro" id="IPR036640">
    <property type="entry name" value="ABC1_TM_sf"/>
</dbReference>
<evidence type="ECO:0000259" key="13">
    <source>
        <dbReference type="PROSITE" id="PS50893"/>
    </source>
</evidence>
<accession>A0ABP0V7B6</accession>
<comment type="subcellular location">
    <subcellularLocation>
        <location evidence="1">Membrane</location>
        <topology evidence="1">Multi-pass membrane protein</topology>
    </subcellularLocation>
</comment>
<feature type="transmembrane region" description="Helical" evidence="12">
    <location>
        <begin position="229"/>
        <end position="249"/>
    </location>
</feature>
<dbReference type="InterPro" id="IPR027417">
    <property type="entry name" value="P-loop_NTPase"/>
</dbReference>
<feature type="region of interest" description="Disordered" evidence="11">
    <location>
        <begin position="671"/>
        <end position="695"/>
    </location>
</feature>
<name>A0ABP0V7B6_9BRYO</name>
<feature type="domain" description="ABC transporter" evidence="13">
    <location>
        <begin position="1070"/>
        <end position="1307"/>
    </location>
</feature>
<evidence type="ECO:0000256" key="5">
    <source>
        <dbReference type="ARBA" id="ARBA00022737"/>
    </source>
</evidence>
<feature type="compositionally biased region" description="Low complexity" evidence="11">
    <location>
        <begin position="15"/>
        <end position="25"/>
    </location>
</feature>
<dbReference type="PROSITE" id="PS00211">
    <property type="entry name" value="ABC_TRANSPORTER_1"/>
    <property type="match status" value="2"/>
</dbReference>